<proteinExistence type="predicted"/>
<feature type="transmembrane region" description="Helical" evidence="8">
    <location>
        <begin position="1113"/>
        <end position="1139"/>
    </location>
</feature>
<feature type="transmembrane region" description="Helical" evidence="8">
    <location>
        <begin position="937"/>
        <end position="961"/>
    </location>
</feature>
<dbReference type="PROSITE" id="PS50929">
    <property type="entry name" value="ABC_TM1F"/>
    <property type="match status" value="2"/>
</dbReference>
<dbReference type="PROSITE" id="PS00211">
    <property type="entry name" value="ABC_TRANSPORTER_1"/>
    <property type="match status" value="2"/>
</dbReference>
<evidence type="ECO:0000256" key="8">
    <source>
        <dbReference type="SAM" id="Phobius"/>
    </source>
</evidence>
<gene>
    <name evidence="11" type="ORF">B5807_06960</name>
</gene>
<dbReference type="Gene3D" id="1.20.1560.10">
    <property type="entry name" value="ABC transporter type 1, transmembrane domain"/>
    <property type="match status" value="2"/>
</dbReference>
<name>A0A1Y2LY33_EPING</name>
<sequence length="1472" mass="161442">MATTNCLNDHDFGPVVKGCRNDFDFTLRFELIIFSLVPSSIFVLVALLRCFQLHKRRTIVDAKLFLVAKLFILIAYTTLQFSRLIFLRVATQNAQNQVLLASSGLYFVATALTIPLSYLEHGRTRRPSMVLSIYLFLTLLLDTAHARTLWLSITSHAMRTNTRMFTAAVAFKMAVLLLESKRKTAWLRWDSEKHSPEESSGFFDLGMFIWLNRLFMAGFSSVLTMNNLYSLDENLSSERMHNRLSTHFSASAVSGSKYRLAKALGNALLGPALMPIFPRLVLIGFTFSQPFFLASVLSLLAQKSEDGAKTDGIGLIGAAAIIYTGIALSRAFYSYFSQRAVAMARGCLVSAVYTKTTKLQSLAGDEAAALTLMSTDIERVTEGIERMHEVWADMLQTSLGCWLLQRKLGTAFLAPLINVLCCSLLMVWFGRASAKAQSSWMKKIQSRVSMTSKVITHVKQVKISGIARTIEDIVQTLRVDELRVGNRYRTIIVVTSVISFAPQSLSAVLAFALAGKNLDVSAMYESLAYLVLLTAPLSGFFQRIPMLLSAVTCLVRIQDYLESEPRRDFRITRDLQNGGLSPAASFASQIQAPTDIELLRVAAARGCGLSDQEALSINNATFAWRTGKPVLCDINIRLPFSDIAFIIGPVASGKSSLCKALLGEIPIATGEVKLHPSLSSVAFCDQVPFLTSGTLRQNIVGNLAFDQLRFDEVIWAATLTEDIASLPDGSLTDIGTNGTTLSGGQKARVSLARALYDRSPLLILDDVFSGLDNSTSSKVFDRTFGSAGLLRRRGATALVCTHSTRHVSLADQVTILGPHGTIIEQGPYSTLKQTNEPMAELESGLVQTLLHTDATKDLPPNREISQSKADDTIIKALDDRSRQLGDWKVYKHYINSMNKLHLLVMLVATILIAVGMELPTVWVGFWAANSLERSNSFYLGIYGAMSSMILVGVLIGGYITFIPMTIDVGRELHRRALWTVMHAPLRLFTNTDTGTITNLFSQDTTIIDSQLSMYLLNFAFNVAAVIGSGLVIALASPYLAISYPVLIAIGYCIQLFYLRTSRQLRLLDLEAKSPLYTHFIDTIKGLATIRAFGWVNDEVSYNRELLDTSQRPAYLLAMIQQCLMLVLNLLVAFLAIGLVSLATQLRTSTGFTGASLISLMSFSETATALMLTYTSLETSIGAVSRLKTFSDNVQSEHQPGEEVEPPVEWPQNGSIVLKNVSASHSSTSTSDAEKAVLALKNISLTIRAGEKIAICGRTGSGKSSLILFFLRLLDPSPTPGLAYTIDNLDILTVNRTLLRSAIIAVPQECVFLPDGSSIRSNIDPTNTISSSECAEILDMVRLAPFVAAAGGLDAPMSGDQLSAGQQQLFSLGRAVFRRRVRMRAAGRDGGVLLLDEISSSVDWETEVLMHGVVKKEFGAYTVVAVAHRLRLMVDFVDRVVVLDQGRVVEEGKGLELLEKKNGWFRRLYLAGQ</sequence>
<keyword evidence="12" id="KW-1185">Reference proteome</keyword>
<feature type="domain" description="ABC transporter" evidence="9">
    <location>
        <begin position="615"/>
        <end position="850"/>
    </location>
</feature>
<dbReference type="PROSITE" id="PS50893">
    <property type="entry name" value="ABC_TRANSPORTER_2"/>
    <property type="match status" value="2"/>
</dbReference>
<dbReference type="GO" id="GO:0016020">
    <property type="term" value="C:membrane"/>
    <property type="evidence" value="ECO:0007669"/>
    <property type="project" value="UniProtKB-SubCell"/>
</dbReference>
<dbReference type="FunFam" id="1.20.1560.10:FF:000055">
    <property type="entry name" value="ABC multidrug transporter (Eurofung)"/>
    <property type="match status" value="1"/>
</dbReference>
<dbReference type="InterPro" id="IPR044746">
    <property type="entry name" value="ABCC_6TM_D1"/>
</dbReference>
<dbReference type="STRING" id="105696.A0A1Y2LY33"/>
<feature type="transmembrane region" description="Helical" evidence="8">
    <location>
        <begin position="1041"/>
        <end position="1058"/>
    </location>
</feature>
<dbReference type="PANTHER" id="PTHR24223:SF345">
    <property type="entry name" value="ABC MULTIDRUG TRANSPORTER (EUROFUNG)"/>
    <property type="match status" value="1"/>
</dbReference>
<dbReference type="InterPro" id="IPR011527">
    <property type="entry name" value="ABC1_TM_dom"/>
</dbReference>
<dbReference type="SMART" id="SM00382">
    <property type="entry name" value="AAA"/>
    <property type="match status" value="2"/>
</dbReference>
<dbReference type="FunFam" id="1.20.1560.10:FF:000066">
    <property type="entry name" value="ABC multidrug transporter (Eurofung)"/>
    <property type="match status" value="1"/>
</dbReference>
<keyword evidence="5" id="KW-0067">ATP-binding</keyword>
<dbReference type="InterPro" id="IPR056227">
    <property type="entry name" value="TMD0_ABC"/>
</dbReference>
<dbReference type="SUPFAM" id="SSF52540">
    <property type="entry name" value="P-loop containing nucleoside triphosphate hydrolases"/>
    <property type="match status" value="2"/>
</dbReference>
<evidence type="ECO:0000259" key="9">
    <source>
        <dbReference type="PROSITE" id="PS50893"/>
    </source>
</evidence>
<feature type="transmembrane region" description="Helical" evidence="8">
    <location>
        <begin position="31"/>
        <end position="52"/>
    </location>
</feature>
<dbReference type="InterPro" id="IPR027417">
    <property type="entry name" value="P-loop_NTPase"/>
</dbReference>
<keyword evidence="7 8" id="KW-0472">Membrane</keyword>
<feature type="domain" description="ABC transporter" evidence="9">
    <location>
        <begin position="1215"/>
        <end position="1469"/>
    </location>
</feature>
<dbReference type="SUPFAM" id="SSF90123">
    <property type="entry name" value="ABC transporter transmembrane region"/>
    <property type="match status" value="2"/>
</dbReference>
<protein>
    <recommendedName>
        <fullName evidence="13">ABC transporter</fullName>
    </recommendedName>
</protein>
<dbReference type="CDD" id="cd18579">
    <property type="entry name" value="ABC_6TM_ABCC_D1"/>
    <property type="match status" value="1"/>
</dbReference>
<dbReference type="EMBL" id="KZ107845">
    <property type="protein sequence ID" value="OSS48826.1"/>
    <property type="molecule type" value="Genomic_DNA"/>
</dbReference>
<evidence type="ECO:0000256" key="5">
    <source>
        <dbReference type="ARBA" id="ARBA00022840"/>
    </source>
</evidence>
<evidence type="ECO:0008006" key="13">
    <source>
        <dbReference type="Google" id="ProtNLM"/>
    </source>
</evidence>
<dbReference type="OMA" id="HCAFDQA"/>
<dbReference type="InterPro" id="IPR003593">
    <property type="entry name" value="AAA+_ATPase"/>
</dbReference>
<evidence type="ECO:0000259" key="10">
    <source>
        <dbReference type="PROSITE" id="PS50929"/>
    </source>
</evidence>
<evidence type="ECO:0000256" key="4">
    <source>
        <dbReference type="ARBA" id="ARBA00022741"/>
    </source>
</evidence>
<evidence type="ECO:0000313" key="11">
    <source>
        <dbReference type="EMBL" id="OSS48826.1"/>
    </source>
</evidence>
<keyword evidence="2" id="KW-0813">Transport</keyword>
<feature type="transmembrane region" description="Helical" evidence="8">
    <location>
        <begin position="313"/>
        <end position="333"/>
    </location>
</feature>
<dbReference type="InterPro" id="IPR017871">
    <property type="entry name" value="ABC_transporter-like_CS"/>
</dbReference>
<dbReference type="GO" id="GO:0016887">
    <property type="term" value="F:ATP hydrolysis activity"/>
    <property type="evidence" value="ECO:0007669"/>
    <property type="project" value="InterPro"/>
</dbReference>
<feature type="domain" description="ABC transmembrane type-1" evidence="10">
    <location>
        <begin position="280"/>
        <end position="549"/>
    </location>
</feature>
<keyword evidence="3 8" id="KW-0812">Transmembrane</keyword>
<dbReference type="InParanoid" id="A0A1Y2LY33"/>
<feature type="transmembrane region" description="Helical" evidence="8">
    <location>
        <begin position="201"/>
        <end position="223"/>
    </location>
</feature>
<dbReference type="GO" id="GO:0140359">
    <property type="term" value="F:ABC-type transporter activity"/>
    <property type="evidence" value="ECO:0007669"/>
    <property type="project" value="InterPro"/>
</dbReference>
<dbReference type="PANTHER" id="PTHR24223">
    <property type="entry name" value="ATP-BINDING CASSETTE SUB-FAMILY C"/>
    <property type="match status" value="1"/>
</dbReference>
<dbReference type="Gene3D" id="3.40.50.300">
    <property type="entry name" value="P-loop containing nucleotide triphosphate hydrolases"/>
    <property type="match status" value="2"/>
</dbReference>
<feature type="domain" description="ABC transmembrane type-1" evidence="10">
    <location>
        <begin position="902"/>
        <end position="1178"/>
    </location>
</feature>
<dbReference type="CDD" id="cd18580">
    <property type="entry name" value="ABC_6TM_ABCC_D2"/>
    <property type="match status" value="1"/>
</dbReference>
<dbReference type="Pfam" id="PF00005">
    <property type="entry name" value="ABC_tran"/>
    <property type="match status" value="2"/>
</dbReference>
<dbReference type="InterPro" id="IPR036640">
    <property type="entry name" value="ABC1_TM_sf"/>
</dbReference>
<feature type="transmembrane region" description="Helical" evidence="8">
    <location>
        <begin position="900"/>
        <end position="925"/>
    </location>
</feature>
<dbReference type="GO" id="GO:0005524">
    <property type="term" value="F:ATP binding"/>
    <property type="evidence" value="ECO:0007669"/>
    <property type="project" value="UniProtKB-KW"/>
</dbReference>
<evidence type="ECO:0000256" key="7">
    <source>
        <dbReference type="ARBA" id="ARBA00023136"/>
    </source>
</evidence>
<evidence type="ECO:0000256" key="6">
    <source>
        <dbReference type="ARBA" id="ARBA00022989"/>
    </source>
</evidence>
<dbReference type="InterPro" id="IPR050173">
    <property type="entry name" value="ABC_transporter_C-like"/>
</dbReference>
<feature type="transmembrane region" description="Helical" evidence="8">
    <location>
        <begin position="64"/>
        <end position="86"/>
    </location>
</feature>
<evidence type="ECO:0000256" key="3">
    <source>
        <dbReference type="ARBA" id="ARBA00022692"/>
    </source>
</evidence>
<dbReference type="Proteomes" id="UP000193240">
    <property type="component" value="Unassembled WGS sequence"/>
</dbReference>
<reference evidence="11 12" key="1">
    <citation type="journal article" date="2017" name="Genome Announc.">
        <title>Genome sequence of the saprophytic ascomycete Epicoccum nigrum ICMP 19927 strain isolated from New Zealand.</title>
        <authorList>
            <person name="Fokin M."/>
            <person name="Fleetwood D."/>
            <person name="Weir B.S."/>
            <person name="Villas-Boas S.G."/>
        </authorList>
    </citation>
    <scope>NUCLEOTIDE SEQUENCE [LARGE SCALE GENOMIC DNA]</scope>
    <source>
        <strain evidence="11 12">ICMP 19927</strain>
    </source>
</reference>
<feature type="transmembrane region" description="Helical" evidence="8">
    <location>
        <begin position="412"/>
        <end position="434"/>
    </location>
</feature>
<feature type="transmembrane region" description="Helical" evidence="8">
    <location>
        <begin position="98"/>
        <end position="119"/>
    </location>
</feature>
<evidence type="ECO:0000256" key="2">
    <source>
        <dbReference type="ARBA" id="ARBA00022448"/>
    </source>
</evidence>
<dbReference type="Pfam" id="PF24357">
    <property type="entry name" value="TMD0_ABC"/>
    <property type="match status" value="1"/>
</dbReference>
<feature type="transmembrane region" description="Helical" evidence="8">
    <location>
        <begin position="1014"/>
        <end position="1035"/>
    </location>
</feature>
<feature type="transmembrane region" description="Helical" evidence="8">
    <location>
        <begin position="491"/>
        <end position="515"/>
    </location>
</feature>
<accession>A0A1Y2LY33</accession>
<dbReference type="Pfam" id="PF00664">
    <property type="entry name" value="ABC_membrane"/>
    <property type="match status" value="2"/>
</dbReference>
<organism evidence="11 12">
    <name type="scientific">Epicoccum nigrum</name>
    <name type="common">Soil fungus</name>
    <name type="synonym">Epicoccum purpurascens</name>
    <dbReference type="NCBI Taxonomy" id="105696"/>
    <lineage>
        <taxon>Eukaryota</taxon>
        <taxon>Fungi</taxon>
        <taxon>Dikarya</taxon>
        <taxon>Ascomycota</taxon>
        <taxon>Pezizomycotina</taxon>
        <taxon>Dothideomycetes</taxon>
        <taxon>Pleosporomycetidae</taxon>
        <taxon>Pleosporales</taxon>
        <taxon>Pleosporineae</taxon>
        <taxon>Didymellaceae</taxon>
        <taxon>Epicoccum</taxon>
    </lineage>
</organism>
<dbReference type="InterPro" id="IPR003439">
    <property type="entry name" value="ABC_transporter-like_ATP-bd"/>
</dbReference>
<keyword evidence="4" id="KW-0547">Nucleotide-binding</keyword>
<evidence type="ECO:0000256" key="1">
    <source>
        <dbReference type="ARBA" id="ARBA00004141"/>
    </source>
</evidence>
<keyword evidence="6 8" id="KW-1133">Transmembrane helix</keyword>
<feature type="transmembrane region" description="Helical" evidence="8">
    <location>
        <begin position="131"/>
        <end position="150"/>
    </location>
</feature>
<comment type="subcellular location">
    <subcellularLocation>
        <location evidence="1">Membrane</location>
        <topology evidence="1">Multi-pass membrane protein</topology>
    </subcellularLocation>
</comment>
<dbReference type="InterPro" id="IPR044726">
    <property type="entry name" value="ABCC_6TM_D2"/>
</dbReference>
<evidence type="ECO:0000313" key="12">
    <source>
        <dbReference type="Proteomes" id="UP000193240"/>
    </source>
</evidence>
<feature type="transmembrane region" description="Helical" evidence="8">
    <location>
        <begin position="276"/>
        <end position="301"/>
    </location>
</feature>